<dbReference type="EMBL" id="AP014715">
    <property type="protein sequence ID" value="BAQ23187.1"/>
    <property type="molecule type" value="Genomic_DNA"/>
</dbReference>
<evidence type="ECO:0000259" key="1">
    <source>
        <dbReference type="Pfam" id="PF24051"/>
    </source>
</evidence>
<reference evidence="2 3" key="1">
    <citation type="submission" date="2015-02" db="EMBL/GenBank/DDBJ databases">
        <title>Complete genome sequences of Edwardsiella bacteriophages, PEi20 and PEi26.</title>
        <authorList>
            <person name="Yasuike M."/>
            <person name="Nishiki I."/>
            <person name="Iwasaki Y."/>
            <person name="Nakamura Y."/>
            <person name="Fujiwara A."/>
            <person name="Hassan E.S."/>
            <person name="Mahmoud M.M."/>
            <person name="Kawato Y."/>
            <person name="Nagai S."/>
            <person name="Kobayashi T."/>
            <person name="Ototake M."/>
            <person name="Nakai T."/>
        </authorList>
    </citation>
    <scope>NUCLEOTIDE SEQUENCE [LARGE SCALE GENOMIC DNA]</scope>
</reference>
<name>A0A0B6VLQ1_9CAUD</name>
<feature type="domain" description="DUF7355" evidence="1">
    <location>
        <begin position="1"/>
        <end position="90"/>
    </location>
</feature>
<evidence type="ECO:0000313" key="3">
    <source>
        <dbReference type="Proteomes" id="UP000225144"/>
    </source>
</evidence>
<gene>
    <name evidence="2" type="primary">cd.3</name>
</gene>
<evidence type="ECO:0000313" key="2">
    <source>
        <dbReference type="EMBL" id="BAQ23187.1"/>
    </source>
</evidence>
<dbReference type="InterPro" id="IPR055779">
    <property type="entry name" value="DUF7355"/>
</dbReference>
<sequence>MFPKYSELVSMVFRQVMGNHCLTKRDVPAELKVHAEVTGALAILAPDVRKVSIKHTSFESTCEVEIDCGATEPLYVFVTLDYDANSVQVAVA</sequence>
<dbReference type="Proteomes" id="UP000225144">
    <property type="component" value="Genome"/>
</dbReference>
<proteinExistence type="predicted"/>
<accession>A0A0B6VLQ1</accession>
<organism evidence="2 3">
    <name type="scientific">Edwardsiella phage PEi26</name>
    <dbReference type="NCBI Taxonomy" id="1608311"/>
    <lineage>
        <taxon>Viruses</taxon>
        <taxon>Duplodnaviria</taxon>
        <taxon>Heunggongvirae</taxon>
        <taxon>Uroviricota</taxon>
        <taxon>Caudoviricetes</taxon>
        <taxon>Pantevenvirales</taxon>
        <taxon>Straboviridae</taxon>
        <taxon>Tevenvirinae</taxon>
        <taxon>Kanagawavirus</taxon>
        <taxon>Kanagawavirus pei20</taxon>
    </lineage>
</organism>
<dbReference type="Pfam" id="PF24051">
    <property type="entry name" value="DUF7355"/>
    <property type="match status" value="1"/>
</dbReference>
<protein>
    <recommendedName>
        <fullName evidence="1">DUF7355 domain-containing protein</fullName>
    </recommendedName>
</protein>